<dbReference type="InterPro" id="IPR012001">
    <property type="entry name" value="Thiamin_PyroP_enz_TPP-bd_dom"/>
</dbReference>
<dbReference type="GO" id="GO:0050660">
    <property type="term" value="F:flavin adenine dinucleotide binding"/>
    <property type="evidence" value="ECO:0007669"/>
    <property type="project" value="TreeGrafter"/>
</dbReference>
<dbReference type="GO" id="GO:0003984">
    <property type="term" value="F:acetolactate synthase activity"/>
    <property type="evidence" value="ECO:0007669"/>
    <property type="project" value="TreeGrafter"/>
</dbReference>
<protein>
    <submittedName>
        <fullName evidence="4">Acetolactate synthase catalytic subunit</fullName>
    </submittedName>
</protein>
<sequence>MKYVALNPGSSFRGLHDSLVNHLGNEDPQMLLCLHEEHAVAIAHGYAKVAGEPLAVILHSNVGLMHGTMAIFNVWCDRVPVLIYGATGPVDAALESMLRADVIAWSEPKGPTYVNFDVSIQEKQHEKAPELPDFARYQPSPPAAPSAEGVARAADLPKNAKALGRRF</sequence>
<dbReference type="CDD" id="cd07035">
    <property type="entry name" value="TPP_PYR_POX_like"/>
    <property type="match status" value="1"/>
</dbReference>
<dbReference type="GO" id="GO:0009097">
    <property type="term" value="P:isoleucine biosynthetic process"/>
    <property type="evidence" value="ECO:0007669"/>
    <property type="project" value="TreeGrafter"/>
</dbReference>
<evidence type="ECO:0000313" key="4">
    <source>
        <dbReference type="EMBL" id="AUR01708.1"/>
    </source>
</evidence>
<keyword evidence="4" id="KW-0614">Plasmid</keyword>
<accession>A0A2I7KGI0</accession>
<dbReference type="GO" id="GO:0005948">
    <property type="term" value="C:acetolactate synthase complex"/>
    <property type="evidence" value="ECO:0007669"/>
    <property type="project" value="TreeGrafter"/>
</dbReference>
<dbReference type="PANTHER" id="PTHR18968:SF164">
    <property type="entry name" value="PYRUVATE DECARBOXYLASE"/>
    <property type="match status" value="1"/>
</dbReference>
<dbReference type="Pfam" id="PF02776">
    <property type="entry name" value="TPP_enzyme_N"/>
    <property type="match status" value="1"/>
</dbReference>
<dbReference type="AlphaFoldDB" id="A0A2I7KGI0"/>
<feature type="domain" description="Thiamine pyrophosphate enzyme N-terminal TPP-binding" evidence="3">
    <location>
        <begin position="3"/>
        <end position="92"/>
    </location>
</feature>
<evidence type="ECO:0000256" key="1">
    <source>
        <dbReference type="ARBA" id="ARBA00007812"/>
    </source>
</evidence>
<geneLocation type="plasmid" evidence="5">
    <name>pp88_d</name>
</geneLocation>
<feature type="region of interest" description="Disordered" evidence="2">
    <location>
        <begin position="133"/>
        <end position="152"/>
    </location>
</feature>
<comment type="similarity">
    <text evidence="1">Belongs to the TPP enzyme family.</text>
</comment>
<evidence type="ECO:0000313" key="5">
    <source>
        <dbReference type="Proteomes" id="UP000236447"/>
    </source>
</evidence>
<reference evidence="4 5" key="1">
    <citation type="journal article" date="2017" name="Front. Microbiol.">
        <title>Phaeobacter piscinae sp. nov., a species of the Roseobacter group and potential aquaculture probiont.</title>
        <authorList>
            <person name="Sonnenschein E.C."/>
            <person name="Phippen C.B.W."/>
            <person name="Nielsen K.F."/>
            <person name="Mateiu R.V."/>
            <person name="Melchiorsen J."/>
            <person name="Gram L."/>
            <person name="Overmann J."/>
            <person name="Freese H.M."/>
        </authorList>
    </citation>
    <scope>NUCLEOTIDE SEQUENCE [LARGE SCALE GENOMIC DNA]</scope>
    <source>
        <strain evidence="4 5">P88</strain>
        <plasmid evidence="5">pp88_d</plasmid>
    </source>
</reference>
<gene>
    <name evidence="4" type="ORF">PhaeoP88_04396</name>
</gene>
<name>A0A2I7KGI0_9RHOB</name>
<proteinExistence type="inferred from homology"/>
<dbReference type="EMBL" id="CP010729">
    <property type="protein sequence ID" value="AUR01708.1"/>
    <property type="molecule type" value="Genomic_DNA"/>
</dbReference>
<reference evidence="4 5" key="2">
    <citation type="journal article" date="2017" name="Genome Biol. Evol.">
        <title>Trajectories and Drivers of Genome Evolution in Surface-Associated Marine Phaeobacter.</title>
        <authorList>
            <person name="Freese H.M."/>
            <person name="Sikorski J."/>
            <person name="Bunk B."/>
            <person name="Scheuner C."/>
            <person name="Meier-Kolthoff J.P."/>
            <person name="Sproer C."/>
            <person name="Gram L."/>
            <person name="Overmann J."/>
        </authorList>
    </citation>
    <scope>NUCLEOTIDE SEQUENCE [LARGE SCALE GENOMIC DNA]</scope>
    <source>
        <strain evidence="4 5">P88</strain>
        <plasmid evidence="5">pp88_d</plasmid>
    </source>
</reference>
<dbReference type="InterPro" id="IPR045229">
    <property type="entry name" value="TPP_enz"/>
</dbReference>
<evidence type="ECO:0000259" key="3">
    <source>
        <dbReference type="Pfam" id="PF02776"/>
    </source>
</evidence>
<dbReference type="GO" id="GO:0030976">
    <property type="term" value="F:thiamine pyrophosphate binding"/>
    <property type="evidence" value="ECO:0007669"/>
    <property type="project" value="InterPro"/>
</dbReference>
<organism evidence="4 5">
    <name type="scientific">Phaeobacter inhibens</name>
    <dbReference type="NCBI Taxonomy" id="221822"/>
    <lineage>
        <taxon>Bacteria</taxon>
        <taxon>Pseudomonadati</taxon>
        <taxon>Pseudomonadota</taxon>
        <taxon>Alphaproteobacteria</taxon>
        <taxon>Rhodobacterales</taxon>
        <taxon>Roseobacteraceae</taxon>
        <taxon>Phaeobacter</taxon>
    </lineage>
</organism>
<dbReference type="Gene3D" id="3.40.50.970">
    <property type="match status" value="1"/>
</dbReference>
<dbReference type="SUPFAM" id="SSF52518">
    <property type="entry name" value="Thiamin diphosphate-binding fold (THDP-binding)"/>
    <property type="match status" value="1"/>
</dbReference>
<dbReference type="PANTHER" id="PTHR18968">
    <property type="entry name" value="THIAMINE PYROPHOSPHATE ENZYMES"/>
    <property type="match status" value="1"/>
</dbReference>
<dbReference type="Proteomes" id="UP000236447">
    <property type="component" value="Plasmid pP88_d"/>
</dbReference>
<dbReference type="InterPro" id="IPR029061">
    <property type="entry name" value="THDP-binding"/>
</dbReference>
<dbReference type="GO" id="GO:0009099">
    <property type="term" value="P:L-valine biosynthetic process"/>
    <property type="evidence" value="ECO:0007669"/>
    <property type="project" value="TreeGrafter"/>
</dbReference>
<dbReference type="RefSeq" id="WP_167630838.1">
    <property type="nucleotide sequence ID" value="NZ_CP010729.1"/>
</dbReference>
<evidence type="ECO:0000256" key="2">
    <source>
        <dbReference type="SAM" id="MobiDB-lite"/>
    </source>
</evidence>